<evidence type="ECO:0000313" key="3">
    <source>
        <dbReference type="Proteomes" id="UP000027222"/>
    </source>
</evidence>
<sequence length="99" mass="11204">MIWGKLALQSPIWLVLLSNGRTDASMILPLTRIVRFLTGLQLPFSMAIRSLFRLNSRRGLGLHYNHGVKQRSGPLSSFVVTWPGLGAFQIAEDWNRENL</sequence>
<evidence type="ECO:0000256" key="1">
    <source>
        <dbReference type="SAM" id="SignalP"/>
    </source>
</evidence>
<reference evidence="3" key="1">
    <citation type="journal article" date="2014" name="Proc. Natl. Acad. Sci. U.S.A.">
        <title>Extensive sampling of basidiomycete genomes demonstrates inadequacy of the white-rot/brown-rot paradigm for wood decay fungi.</title>
        <authorList>
            <person name="Riley R."/>
            <person name="Salamov A.A."/>
            <person name="Brown D.W."/>
            <person name="Nagy L.G."/>
            <person name="Floudas D."/>
            <person name="Held B.W."/>
            <person name="Levasseur A."/>
            <person name="Lombard V."/>
            <person name="Morin E."/>
            <person name="Otillar R."/>
            <person name="Lindquist E.A."/>
            <person name="Sun H."/>
            <person name="LaButti K.M."/>
            <person name="Schmutz J."/>
            <person name="Jabbour D."/>
            <person name="Luo H."/>
            <person name="Baker S.E."/>
            <person name="Pisabarro A.G."/>
            <person name="Walton J.D."/>
            <person name="Blanchette R.A."/>
            <person name="Henrissat B."/>
            <person name="Martin F."/>
            <person name="Cullen D."/>
            <person name="Hibbett D.S."/>
            <person name="Grigoriev I.V."/>
        </authorList>
    </citation>
    <scope>NUCLEOTIDE SEQUENCE [LARGE SCALE GENOMIC DNA]</scope>
    <source>
        <strain evidence="3">CBS 339.88</strain>
    </source>
</reference>
<accession>A0A067SP18</accession>
<protein>
    <recommendedName>
        <fullName evidence="4">Secreted protein</fullName>
    </recommendedName>
</protein>
<name>A0A067SP18_GALM3</name>
<keyword evidence="3" id="KW-1185">Reference proteome</keyword>
<dbReference type="EMBL" id="KL142388">
    <property type="protein sequence ID" value="KDR72695.1"/>
    <property type="molecule type" value="Genomic_DNA"/>
</dbReference>
<dbReference type="Proteomes" id="UP000027222">
    <property type="component" value="Unassembled WGS sequence"/>
</dbReference>
<organism evidence="2 3">
    <name type="scientific">Galerina marginata (strain CBS 339.88)</name>
    <dbReference type="NCBI Taxonomy" id="685588"/>
    <lineage>
        <taxon>Eukaryota</taxon>
        <taxon>Fungi</taxon>
        <taxon>Dikarya</taxon>
        <taxon>Basidiomycota</taxon>
        <taxon>Agaricomycotina</taxon>
        <taxon>Agaricomycetes</taxon>
        <taxon>Agaricomycetidae</taxon>
        <taxon>Agaricales</taxon>
        <taxon>Agaricineae</taxon>
        <taxon>Strophariaceae</taxon>
        <taxon>Galerina</taxon>
    </lineage>
</organism>
<evidence type="ECO:0000313" key="2">
    <source>
        <dbReference type="EMBL" id="KDR72695.1"/>
    </source>
</evidence>
<dbReference type="AlphaFoldDB" id="A0A067SP18"/>
<feature type="signal peptide" evidence="1">
    <location>
        <begin position="1"/>
        <end position="24"/>
    </location>
</feature>
<feature type="chain" id="PRO_5001649053" description="Secreted protein" evidence="1">
    <location>
        <begin position="25"/>
        <end position="99"/>
    </location>
</feature>
<gene>
    <name evidence="2" type="ORF">GALMADRAFT_761340</name>
</gene>
<evidence type="ECO:0008006" key="4">
    <source>
        <dbReference type="Google" id="ProtNLM"/>
    </source>
</evidence>
<dbReference type="HOGENOM" id="CLU_2320550_0_0_1"/>
<proteinExistence type="predicted"/>
<keyword evidence="1" id="KW-0732">Signal</keyword>